<evidence type="ECO:0000256" key="1">
    <source>
        <dbReference type="ARBA" id="ARBA00004071"/>
    </source>
</evidence>
<dbReference type="RefSeq" id="WP_308948446.1">
    <property type="nucleotide sequence ID" value="NZ_JARXHW010000003.1"/>
</dbReference>
<sequence>MSFITSKITWRKTITTARPIAWNQHSGTLKRSLHSTALCLLMMTSSAIAERVTAEKPDAWWSTADPKAMSDWKDMRFGMFIHWGPVAISGERISWSRGDPTPVEEYDNLYKKFDAVNFDPEAWVATAQAAGMKYIVLTTKHHDGFCLWDSEFTEYDVMNTPLKRDVVKELAEACHKAGMPFGTYYSVCDWHNPDFPRTGVGGSVMREESNYPAYKEYLTNQVTELVENYGPLLSMWYDVPQGVSVADGWENIRTVRELQPNILVNDRSGGHKGLGLGDYSTPERHVGDFDNVRPWESCVPLGRSWSWKPNEILKPLEECIQSLVSTAGGDGNLLLNIGPTPDGIIEPEQVERLEAMGDWLEKYGETIYETRGGPFKTTRHVATTHKGNMVYVHILNWPDETLFLPKLPANIVSHRLLTGGNARLEATADGYIISIPEADRSSVDTILALELDRSAAEITPIPVAEVNRPVTEKMPAVASEVRNIRGNVARYAAKNAFDGDLHKRWAVEVPTKEAWLEVDMGEARTFDRAVILEFGRNIQKFEIQIRQGEQWKTIHQGTTIGKEHEIHFEPQTAQFMRFNVLESTGSPSINEFQLYAPKKSRK</sequence>
<keyword evidence="4" id="KW-0732">Signal</keyword>
<evidence type="ECO:0000256" key="5">
    <source>
        <dbReference type="ARBA" id="ARBA00022801"/>
    </source>
</evidence>
<gene>
    <name evidence="8" type="ORF">QEH52_02625</name>
</gene>
<comment type="function">
    <text evidence="1">Alpha-L-fucosidase is responsible for hydrolyzing the alpha-1,6-linked fucose joined to the reducing-end N-acetylglucosamine of the carbohydrate moieties of glycoproteins.</text>
</comment>
<accession>A0ABU1ARZ0</accession>
<reference evidence="8 9" key="1">
    <citation type="submission" date="2023-04" db="EMBL/GenBank/DDBJ databases">
        <title>A novel bacteria isolated from coastal sediment.</title>
        <authorList>
            <person name="Liu X.-J."/>
            <person name="Du Z.-J."/>
        </authorList>
    </citation>
    <scope>NUCLEOTIDE SEQUENCE [LARGE SCALE GENOMIC DNA]</scope>
    <source>
        <strain evidence="8 9">SDUM461003</strain>
    </source>
</reference>
<dbReference type="InterPro" id="IPR057739">
    <property type="entry name" value="Glyco_hydro_29_N"/>
</dbReference>
<dbReference type="Gene3D" id="2.60.120.260">
    <property type="entry name" value="Galactose-binding domain-like"/>
    <property type="match status" value="1"/>
</dbReference>
<dbReference type="PANTHER" id="PTHR10030">
    <property type="entry name" value="ALPHA-L-FUCOSIDASE"/>
    <property type="match status" value="1"/>
</dbReference>
<evidence type="ECO:0000256" key="6">
    <source>
        <dbReference type="ARBA" id="ARBA00023295"/>
    </source>
</evidence>
<dbReference type="SUPFAM" id="SSF49785">
    <property type="entry name" value="Galactose-binding domain-like"/>
    <property type="match status" value="1"/>
</dbReference>
<name>A0ABU1ARZ0_9BACT</name>
<evidence type="ECO:0000256" key="4">
    <source>
        <dbReference type="ARBA" id="ARBA00022729"/>
    </source>
</evidence>
<dbReference type="InterPro" id="IPR000933">
    <property type="entry name" value="Glyco_hydro_29"/>
</dbReference>
<evidence type="ECO:0000313" key="9">
    <source>
        <dbReference type="Proteomes" id="UP001225316"/>
    </source>
</evidence>
<proteinExistence type="inferred from homology"/>
<dbReference type="SMART" id="SM00812">
    <property type="entry name" value="Alpha_L_fucos"/>
    <property type="match status" value="1"/>
</dbReference>
<keyword evidence="5" id="KW-0378">Hydrolase</keyword>
<evidence type="ECO:0000256" key="2">
    <source>
        <dbReference type="ARBA" id="ARBA00007951"/>
    </source>
</evidence>
<keyword evidence="9" id="KW-1185">Reference proteome</keyword>
<dbReference type="InterPro" id="IPR016286">
    <property type="entry name" value="FUC_metazoa-typ"/>
</dbReference>
<dbReference type="InterPro" id="IPR000421">
    <property type="entry name" value="FA58C"/>
</dbReference>
<comment type="caution">
    <text evidence="8">The sequence shown here is derived from an EMBL/GenBank/DDBJ whole genome shotgun (WGS) entry which is preliminary data.</text>
</comment>
<evidence type="ECO:0000313" key="8">
    <source>
        <dbReference type="EMBL" id="MDQ8206387.1"/>
    </source>
</evidence>
<comment type="similarity">
    <text evidence="2">Belongs to the glycosyl hydrolase 29 family.</text>
</comment>
<protein>
    <recommendedName>
        <fullName evidence="3">alpha-L-fucosidase</fullName>
        <ecNumber evidence="3">3.2.1.51</ecNumber>
    </recommendedName>
</protein>
<dbReference type="Pfam" id="PF00754">
    <property type="entry name" value="F5_F8_type_C"/>
    <property type="match status" value="1"/>
</dbReference>
<feature type="domain" description="F5/8 type C" evidence="7">
    <location>
        <begin position="458"/>
        <end position="597"/>
    </location>
</feature>
<keyword evidence="6" id="KW-0326">Glycosidase</keyword>
<dbReference type="InterPro" id="IPR008979">
    <property type="entry name" value="Galactose-bd-like_sf"/>
</dbReference>
<dbReference type="PANTHER" id="PTHR10030:SF37">
    <property type="entry name" value="ALPHA-L-FUCOSIDASE-RELATED"/>
    <property type="match status" value="1"/>
</dbReference>
<dbReference type="PRINTS" id="PR00741">
    <property type="entry name" value="GLHYDRLASE29"/>
</dbReference>
<dbReference type="EC" id="3.2.1.51" evidence="3"/>
<evidence type="ECO:0000259" key="7">
    <source>
        <dbReference type="PROSITE" id="PS50022"/>
    </source>
</evidence>
<dbReference type="EMBL" id="JARXHW010000003">
    <property type="protein sequence ID" value="MDQ8206387.1"/>
    <property type="molecule type" value="Genomic_DNA"/>
</dbReference>
<dbReference type="PROSITE" id="PS50022">
    <property type="entry name" value="FA58C_3"/>
    <property type="match status" value="1"/>
</dbReference>
<dbReference type="SUPFAM" id="SSF51445">
    <property type="entry name" value="(Trans)glycosidases"/>
    <property type="match status" value="1"/>
</dbReference>
<dbReference type="Gene3D" id="3.20.20.80">
    <property type="entry name" value="Glycosidases"/>
    <property type="match status" value="1"/>
</dbReference>
<dbReference type="InterPro" id="IPR017853">
    <property type="entry name" value="GH"/>
</dbReference>
<evidence type="ECO:0000256" key="3">
    <source>
        <dbReference type="ARBA" id="ARBA00012662"/>
    </source>
</evidence>
<dbReference type="Pfam" id="PF01120">
    <property type="entry name" value="Alpha_L_fucos"/>
    <property type="match status" value="1"/>
</dbReference>
<dbReference type="Proteomes" id="UP001225316">
    <property type="component" value="Unassembled WGS sequence"/>
</dbReference>
<organism evidence="8 9">
    <name type="scientific">Thalassobacterium maritimum</name>
    <dbReference type="NCBI Taxonomy" id="3041265"/>
    <lineage>
        <taxon>Bacteria</taxon>
        <taxon>Pseudomonadati</taxon>
        <taxon>Verrucomicrobiota</taxon>
        <taxon>Opitutia</taxon>
        <taxon>Puniceicoccales</taxon>
        <taxon>Coraliomargaritaceae</taxon>
        <taxon>Thalassobacterium</taxon>
    </lineage>
</organism>